<evidence type="ECO:0000313" key="2">
    <source>
        <dbReference type="Proteomes" id="UP000195569"/>
    </source>
</evidence>
<dbReference type="Pfam" id="PF18143">
    <property type="entry name" value="HAD_SAK_2"/>
    <property type="match status" value="1"/>
</dbReference>
<organism evidence="1 2">
    <name type="scientific">Paraburkholderia piptadeniae</name>
    <dbReference type="NCBI Taxonomy" id="1701573"/>
    <lineage>
        <taxon>Bacteria</taxon>
        <taxon>Pseudomonadati</taxon>
        <taxon>Pseudomonadota</taxon>
        <taxon>Betaproteobacteria</taxon>
        <taxon>Burkholderiales</taxon>
        <taxon>Burkholderiaceae</taxon>
        <taxon>Paraburkholderia</taxon>
    </lineage>
</organism>
<protein>
    <submittedName>
        <fullName evidence="1">Uncharacterized protein</fullName>
    </submittedName>
</protein>
<sequence length="101" mass="11619">MYLYRKHGPQLFNCPGHALFEHCALLEETLAPYPEVSIVLSTSWVRRYRGSIRRVSRRLTPALRARVIGSTYHSRMDPVLGISAPHVLEELKTKLEAMSRE</sequence>
<gene>
    <name evidence="1" type="ORF">BN2476_230026</name>
</gene>
<comment type="caution">
    <text evidence="1">The sequence shown here is derived from an EMBL/GenBank/DDBJ whole genome shotgun (WGS) entry which is preliminary data.</text>
</comment>
<proteinExistence type="predicted"/>
<evidence type="ECO:0000313" key="1">
    <source>
        <dbReference type="EMBL" id="SIT39477.1"/>
    </source>
</evidence>
<accession>A0A1N7RWK5</accession>
<dbReference type="Proteomes" id="UP000195569">
    <property type="component" value="Unassembled WGS sequence"/>
</dbReference>
<keyword evidence="2" id="KW-1185">Reference proteome</keyword>
<dbReference type="EMBL" id="CYGY02000023">
    <property type="protein sequence ID" value="SIT39477.1"/>
    <property type="molecule type" value="Genomic_DNA"/>
</dbReference>
<dbReference type="AlphaFoldDB" id="A0A1N7RWK5"/>
<name>A0A1N7RWK5_9BURK</name>
<reference evidence="1" key="1">
    <citation type="submission" date="2016-12" db="EMBL/GenBank/DDBJ databases">
        <authorList>
            <person name="Moulin L."/>
        </authorList>
    </citation>
    <scope>NUCLEOTIDE SEQUENCE [LARGE SCALE GENOMIC DNA]</scope>
    <source>
        <strain evidence="1">STM 7183</strain>
    </source>
</reference>